<keyword evidence="3" id="KW-1185">Reference proteome</keyword>
<dbReference type="AlphaFoldDB" id="A0A9W9YYK3"/>
<dbReference type="Proteomes" id="UP001163046">
    <property type="component" value="Unassembled WGS sequence"/>
</dbReference>
<evidence type="ECO:0000313" key="3">
    <source>
        <dbReference type="Proteomes" id="UP001163046"/>
    </source>
</evidence>
<sequence>MPLPLRQCSCHVLNKQTWRPLRKIPFDLFSIAETAINHINQLLNLVEHRGSAATVENAQRPPAATESQTSSSSNEL</sequence>
<name>A0A9W9YYK3_9CNID</name>
<protein>
    <submittedName>
        <fullName evidence="2">Uncharacterized protein</fullName>
    </submittedName>
</protein>
<comment type="caution">
    <text evidence="2">The sequence shown here is derived from an EMBL/GenBank/DDBJ whole genome shotgun (WGS) entry which is preliminary data.</text>
</comment>
<proteinExistence type="predicted"/>
<reference evidence="2" key="1">
    <citation type="submission" date="2023-01" db="EMBL/GenBank/DDBJ databases">
        <title>Genome assembly of the deep-sea coral Lophelia pertusa.</title>
        <authorList>
            <person name="Herrera S."/>
            <person name="Cordes E."/>
        </authorList>
    </citation>
    <scope>NUCLEOTIDE SEQUENCE</scope>
    <source>
        <strain evidence="2">USNM1676648</strain>
        <tissue evidence="2">Polyp</tissue>
    </source>
</reference>
<gene>
    <name evidence="2" type="ORF">OS493_023073</name>
</gene>
<evidence type="ECO:0000256" key="1">
    <source>
        <dbReference type="SAM" id="MobiDB-lite"/>
    </source>
</evidence>
<feature type="region of interest" description="Disordered" evidence="1">
    <location>
        <begin position="53"/>
        <end position="76"/>
    </location>
</feature>
<dbReference type="EMBL" id="MU826842">
    <property type="protein sequence ID" value="KAJ7371736.1"/>
    <property type="molecule type" value="Genomic_DNA"/>
</dbReference>
<evidence type="ECO:0000313" key="2">
    <source>
        <dbReference type="EMBL" id="KAJ7371736.1"/>
    </source>
</evidence>
<feature type="compositionally biased region" description="Polar residues" evidence="1">
    <location>
        <begin position="65"/>
        <end position="76"/>
    </location>
</feature>
<organism evidence="2 3">
    <name type="scientific">Desmophyllum pertusum</name>
    <dbReference type="NCBI Taxonomy" id="174260"/>
    <lineage>
        <taxon>Eukaryota</taxon>
        <taxon>Metazoa</taxon>
        <taxon>Cnidaria</taxon>
        <taxon>Anthozoa</taxon>
        <taxon>Hexacorallia</taxon>
        <taxon>Scleractinia</taxon>
        <taxon>Caryophylliina</taxon>
        <taxon>Caryophylliidae</taxon>
        <taxon>Desmophyllum</taxon>
    </lineage>
</organism>
<accession>A0A9W9YYK3</accession>